<accession>A0A0G0YI62</accession>
<gene>
    <name evidence="2" type="ORF">UV00_C0028G0003</name>
</gene>
<dbReference type="GO" id="GO:0008270">
    <property type="term" value="F:zinc ion binding"/>
    <property type="evidence" value="ECO:0007669"/>
    <property type="project" value="InterPro"/>
</dbReference>
<dbReference type="PANTHER" id="PTHR33877">
    <property type="entry name" value="SLL1193 PROTEIN"/>
    <property type="match status" value="1"/>
</dbReference>
<comment type="caution">
    <text evidence="2">The sequence shown here is derived from an EMBL/GenBank/DDBJ whole genome shotgun (WGS) entry which is preliminary data.</text>
</comment>
<dbReference type="Gene3D" id="1.10.30.50">
    <property type="match status" value="1"/>
</dbReference>
<dbReference type="GO" id="GO:0003676">
    <property type="term" value="F:nucleic acid binding"/>
    <property type="evidence" value="ECO:0007669"/>
    <property type="project" value="InterPro"/>
</dbReference>
<dbReference type="Pfam" id="PF01844">
    <property type="entry name" value="HNH"/>
    <property type="match status" value="1"/>
</dbReference>
<sequence>MGKTKTCFQCKRDLPADRLHFYIASHTKDKFHSACKECEGHKFSKPKLVEKEGHKICTKCNRELLATLLYFEKSSDCRYGVSSICKECRGRTFMIRELIPVIDGYKVCNICRVNLPNTKEYFYSSGSALRPDCKECESKKIKAYYVENVEHKRCYARDWYQGHCSNNEEYRINNSVRAKKHRIANQYTDRYKTSQNIKSQRRRSLKNKLISTLTAKEWTAIKQDFNNTCAYCGEREVLTQDHFIPLKVGGEYAITNIIPACKSCNSQKSAKLFSSWYPTFKHYTHEREAKILSYLGYVNGHQQLSLL</sequence>
<evidence type="ECO:0000313" key="3">
    <source>
        <dbReference type="Proteomes" id="UP000033847"/>
    </source>
</evidence>
<dbReference type="InterPro" id="IPR052892">
    <property type="entry name" value="NA-targeting_endonuclease"/>
</dbReference>
<dbReference type="SMART" id="SM00507">
    <property type="entry name" value="HNHc"/>
    <property type="match status" value="1"/>
</dbReference>
<dbReference type="Proteomes" id="UP000033847">
    <property type="component" value="Unassembled WGS sequence"/>
</dbReference>
<dbReference type="InterPro" id="IPR002711">
    <property type="entry name" value="HNH"/>
</dbReference>
<evidence type="ECO:0000313" key="2">
    <source>
        <dbReference type="EMBL" id="KKS36284.1"/>
    </source>
</evidence>
<dbReference type="AlphaFoldDB" id="A0A0G0YI62"/>
<proteinExistence type="predicted"/>
<dbReference type="PANTHER" id="PTHR33877:SF1">
    <property type="entry name" value="TYPE IV METHYL-DIRECTED RESTRICTION ENZYME ECOKMCRA"/>
    <property type="match status" value="1"/>
</dbReference>
<dbReference type="GO" id="GO:0004519">
    <property type="term" value="F:endonuclease activity"/>
    <property type="evidence" value="ECO:0007669"/>
    <property type="project" value="InterPro"/>
</dbReference>
<dbReference type="InterPro" id="IPR003615">
    <property type="entry name" value="HNH_nuc"/>
</dbReference>
<evidence type="ECO:0000259" key="1">
    <source>
        <dbReference type="SMART" id="SM00507"/>
    </source>
</evidence>
<feature type="domain" description="HNH nuclease" evidence="1">
    <location>
        <begin position="216"/>
        <end position="266"/>
    </location>
</feature>
<dbReference type="EMBL" id="LCCU01000028">
    <property type="protein sequence ID" value="KKS36284.1"/>
    <property type="molecule type" value="Genomic_DNA"/>
</dbReference>
<name>A0A0G0YI62_UNCKA</name>
<reference evidence="2 3" key="1">
    <citation type="journal article" date="2015" name="Nature">
        <title>rRNA introns, odd ribosomes, and small enigmatic genomes across a large radiation of phyla.</title>
        <authorList>
            <person name="Brown C.T."/>
            <person name="Hug L.A."/>
            <person name="Thomas B.C."/>
            <person name="Sharon I."/>
            <person name="Castelle C.J."/>
            <person name="Singh A."/>
            <person name="Wilkins M.J."/>
            <person name="Williams K.H."/>
            <person name="Banfield J.F."/>
        </authorList>
    </citation>
    <scope>NUCLEOTIDE SEQUENCE [LARGE SCALE GENOMIC DNA]</scope>
</reference>
<protein>
    <recommendedName>
        <fullName evidence="1">HNH nuclease domain-containing protein</fullName>
    </recommendedName>
</protein>
<organism evidence="2 3">
    <name type="scientific">candidate division WWE3 bacterium GW2011_GWF1_42_14</name>
    <dbReference type="NCBI Taxonomy" id="1619138"/>
    <lineage>
        <taxon>Bacteria</taxon>
        <taxon>Katanobacteria</taxon>
    </lineage>
</organism>
<dbReference type="CDD" id="cd00085">
    <property type="entry name" value="HNHc"/>
    <property type="match status" value="1"/>
</dbReference>